<gene>
    <name evidence="2" type="ORF">DY000_02053525</name>
</gene>
<sequence length="204" mass="22212">MGMRHKAGMGSNQNPASPDVESSEAWHLGHNTRTSTLDSGQLPSSRMRNPNRLRRIGVITSLRTSGFPGDLRGPITISRTSGFQLRSPDLSKNLRVPITPLGSSYDLMIQRRTSGFPLNSGNTSGFPDDLRDPGRPPGPCTTSGLRKQSLDSKSPYSRKLETSGFRAHLSGPSYNLWVPRLPSGPSVISRSWATPTQRLSSTNN</sequence>
<feature type="compositionally biased region" description="Polar residues" evidence="1">
    <location>
        <begin position="116"/>
        <end position="125"/>
    </location>
</feature>
<protein>
    <submittedName>
        <fullName evidence="2">Uncharacterized protein</fullName>
    </submittedName>
</protein>
<comment type="caution">
    <text evidence="2">The sequence shown here is derived from an EMBL/GenBank/DDBJ whole genome shotgun (WGS) entry which is preliminary data.</text>
</comment>
<feature type="compositionally biased region" description="Polar residues" evidence="1">
    <location>
        <begin position="31"/>
        <end position="48"/>
    </location>
</feature>
<dbReference type="Proteomes" id="UP000266723">
    <property type="component" value="Unassembled WGS sequence"/>
</dbReference>
<keyword evidence="3" id="KW-1185">Reference proteome</keyword>
<evidence type="ECO:0000313" key="3">
    <source>
        <dbReference type="Proteomes" id="UP000266723"/>
    </source>
</evidence>
<name>A0ABQ7A816_BRACR</name>
<organism evidence="2 3">
    <name type="scientific">Brassica cretica</name>
    <name type="common">Mustard</name>
    <dbReference type="NCBI Taxonomy" id="69181"/>
    <lineage>
        <taxon>Eukaryota</taxon>
        <taxon>Viridiplantae</taxon>
        <taxon>Streptophyta</taxon>
        <taxon>Embryophyta</taxon>
        <taxon>Tracheophyta</taxon>
        <taxon>Spermatophyta</taxon>
        <taxon>Magnoliopsida</taxon>
        <taxon>eudicotyledons</taxon>
        <taxon>Gunneridae</taxon>
        <taxon>Pentapetalae</taxon>
        <taxon>rosids</taxon>
        <taxon>malvids</taxon>
        <taxon>Brassicales</taxon>
        <taxon>Brassicaceae</taxon>
        <taxon>Brassiceae</taxon>
        <taxon>Brassica</taxon>
    </lineage>
</organism>
<proteinExistence type="predicted"/>
<feature type="region of interest" description="Disordered" evidence="1">
    <location>
        <begin position="116"/>
        <end position="158"/>
    </location>
</feature>
<feature type="region of interest" description="Disordered" evidence="1">
    <location>
        <begin position="1"/>
        <end position="51"/>
    </location>
</feature>
<dbReference type="EMBL" id="QGKV02002055">
    <property type="protein sequence ID" value="KAF3493828.1"/>
    <property type="molecule type" value="Genomic_DNA"/>
</dbReference>
<feature type="compositionally biased region" description="Polar residues" evidence="1">
    <location>
        <begin position="140"/>
        <end position="155"/>
    </location>
</feature>
<evidence type="ECO:0000313" key="2">
    <source>
        <dbReference type="EMBL" id="KAF3493828.1"/>
    </source>
</evidence>
<accession>A0ABQ7A816</accession>
<evidence type="ECO:0000256" key="1">
    <source>
        <dbReference type="SAM" id="MobiDB-lite"/>
    </source>
</evidence>
<reference evidence="2 3" key="1">
    <citation type="journal article" date="2020" name="BMC Genomics">
        <title>Intraspecific diversification of the crop wild relative Brassica cretica Lam. using demographic model selection.</title>
        <authorList>
            <person name="Kioukis A."/>
            <person name="Michalopoulou V.A."/>
            <person name="Briers L."/>
            <person name="Pirintsos S."/>
            <person name="Studholme D.J."/>
            <person name="Pavlidis P."/>
            <person name="Sarris P.F."/>
        </authorList>
    </citation>
    <scope>NUCLEOTIDE SEQUENCE [LARGE SCALE GENOMIC DNA]</scope>
    <source>
        <strain evidence="3">cv. PFS-1207/04</strain>
    </source>
</reference>